<evidence type="ECO:0000313" key="1">
    <source>
        <dbReference type="EMBL" id="KCZ73041.1"/>
    </source>
</evidence>
<name>A0A062V1S6_9EURY</name>
<dbReference type="AlphaFoldDB" id="A0A062V1S6"/>
<dbReference type="EMBL" id="JMIY01000001">
    <property type="protein sequence ID" value="KCZ73041.1"/>
    <property type="molecule type" value="Genomic_DNA"/>
</dbReference>
<reference evidence="1 2" key="1">
    <citation type="journal article" date="2013" name="Nature">
        <title>Anaerobic oxidation of methane coupled to nitrate reduction in a novel archaeal lineage.</title>
        <authorList>
            <person name="Haroon M.F."/>
            <person name="Hu S."/>
            <person name="Shi Y."/>
            <person name="Imelfort M."/>
            <person name="Keller J."/>
            <person name="Hugenholtz P."/>
            <person name="Yuan Z."/>
            <person name="Tyson G.W."/>
        </authorList>
    </citation>
    <scope>NUCLEOTIDE SEQUENCE [LARGE SCALE GENOMIC DNA]</scope>
    <source>
        <strain evidence="1 2">ANME-2d</strain>
    </source>
</reference>
<evidence type="ECO:0000313" key="2">
    <source>
        <dbReference type="Proteomes" id="UP000027153"/>
    </source>
</evidence>
<organism evidence="1 2">
    <name type="scientific">Candidatus Methanoperedens nitratireducens</name>
    <dbReference type="NCBI Taxonomy" id="1392998"/>
    <lineage>
        <taxon>Archaea</taxon>
        <taxon>Methanobacteriati</taxon>
        <taxon>Methanobacteriota</taxon>
        <taxon>Stenosarchaea group</taxon>
        <taxon>Methanomicrobia</taxon>
        <taxon>Methanosarcinales</taxon>
        <taxon>ANME-2 cluster</taxon>
        <taxon>Candidatus Methanoperedentaceae</taxon>
        <taxon>Candidatus Methanoperedens</taxon>
    </lineage>
</organism>
<keyword evidence="2" id="KW-1185">Reference proteome</keyword>
<dbReference type="InterPro" id="IPR003749">
    <property type="entry name" value="ThiS/MoaD-like"/>
</dbReference>
<dbReference type="SUPFAM" id="SSF54285">
    <property type="entry name" value="MoaD/ThiS"/>
    <property type="match status" value="1"/>
</dbReference>
<sequence>MKVKINYDYSQQALLGKEDEVEVAENTTLGELLAQIDARIIEIGEKKNIDVSGLYMLRNEELGCIVAINKKPPENLLKYKLQNGDEIDIVFGFCGG</sequence>
<dbReference type="OrthoDB" id="147339at2157"/>
<gene>
    <name evidence="1" type="ORF">ANME2D_00100</name>
</gene>
<dbReference type="InterPro" id="IPR012675">
    <property type="entry name" value="Beta-grasp_dom_sf"/>
</dbReference>
<accession>A0A062V1S6</accession>
<dbReference type="CDD" id="cd17040">
    <property type="entry name" value="Ubl_MoaD_like"/>
    <property type="match status" value="1"/>
</dbReference>
<comment type="caution">
    <text evidence="1">The sequence shown here is derived from an EMBL/GenBank/DDBJ whole genome shotgun (WGS) entry which is preliminary data.</text>
</comment>
<proteinExistence type="predicted"/>
<dbReference type="Pfam" id="PF02597">
    <property type="entry name" value="ThiS"/>
    <property type="match status" value="1"/>
</dbReference>
<dbReference type="InterPro" id="IPR016155">
    <property type="entry name" value="Mopterin_synth/thiamin_S_b"/>
</dbReference>
<dbReference type="Proteomes" id="UP000027153">
    <property type="component" value="Unassembled WGS sequence"/>
</dbReference>
<dbReference type="RefSeq" id="WP_048088243.1">
    <property type="nucleotide sequence ID" value="NZ_JMIY01000001.1"/>
</dbReference>
<dbReference type="Gene3D" id="3.10.20.30">
    <property type="match status" value="1"/>
</dbReference>
<protein>
    <submittedName>
        <fullName evidence="1">ThiS family protein</fullName>
    </submittedName>
</protein>